<evidence type="ECO:0008006" key="3">
    <source>
        <dbReference type="Google" id="ProtNLM"/>
    </source>
</evidence>
<keyword evidence="2" id="KW-1185">Reference proteome</keyword>
<comment type="caution">
    <text evidence="1">The sequence shown here is derived from an EMBL/GenBank/DDBJ whole genome shotgun (WGS) entry which is preliminary data.</text>
</comment>
<reference evidence="1 2" key="1">
    <citation type="submission" date="2018-09" db="EMBL/GenBank/DDBJ databases">
        <title>YIM PH21274 draft genome.</title>
        <authorList>
            <person name="Miao C."/>
        </authorList>
    </citation>
    <scope>NUCLEOTIDE SEQUENCE [LARGE SCALE GENOMIC DNA]</scope>
    <source>
        <strain evidence="1 2">YIM PH 21724</strain>
    </source>
</reference>
<gene>
    <name evidence="1" type="ORF">D5S18_00975</name>
</gene>
<organism evidence="1 2">
    <name type="scientific">Nocardia panacis</name>
    <dbReference type="NCBI Taxonomy" id="2340916"/>
    <lineage>
        <taxon>Bacteria</taxon>
        <taxon>Bacillati</taxon>
        <taxon>Actinomycetota</taxon>
        <taxon>Actinomycetes</taxon>
        <taxon>Mycobacteriales</taxon>
        <taxon>Nocardiaceae</taxon>
        <taxon>Nocardia</taxon>
    </lineage>
</organism>
<proteinExistence type="predicted"/>
<dbReference type="AlphaFoldDB" id="A0A3A4KTK9"/>
<name>A0A3A4KTK9_9NOCA</name>
<dbReference type="EMBL" id="QZFU01000006">
    <property type="protein sequence ID" value="RJO79877.1"/>
    <property type="molecule type" value="Genomic_DNA"/>
</dbReference>
<accession>A0A3A4KTK9</accession>
<sequence>MAVLADALDRWSARLGREPDTELTQAVSRLTADPEFAIEHELAEIRAGAPALRSRVAPLHRYAAALRARRTHREALRLSEPNPDAAQRLLDQAWRQSPRADIAGRMCVLIDLAVLHLRGMRLDAALHCLRSAEELTADGRDPAGRARMYETAAALFWTRGEHRRALRHWQSALVGYRDLDHALGISRCLQHLAGAALIDTSYGGLLLDGTSNLTHTEVLRQITGWLAEALRLRPDVPRDGELLAERYLADANRRLAAPSPQPRQALTAIDRWPLPHTR</sequence>
<evidence type="ECO:0000313" key="2">
    <source>
        <dbReference type="Proteomes" id="UP000266677"/>
    </source>
</evidence>
<dbReference type="SUPFAM" id="SSF48452">
    <property type="entry name" value="TPR-like"/>
    <property type="match status" value="1"/>
</dbReference>
<dbReference type="Gene3D" id="1.25.40.10">
    <property type="entry name" value="Tetratricopeptide repeat domain"/>
    <property type="match status" value="1"/>
</dbReference>
<protein>
    <recommendedName>
        <fullName evidence="3">Tetratricopeptide repeat protein</fullName>
    </recommendedName>
</protein>
<evidence type="ECO:0000313" key="1">
    <source>
        <dbReference type="EMBL" id="RJO79877.1"/>
    </source>
</evidence>
<dbReference type="Proteomes" id="UP000266677">
    <property type="component" value="Unassembled WGS sequence"/>
</dbReference>
<dbReference type="InterPro" id="IPR011990">
    <property type="entry name" value="TPR-like_helical_dom_sf"/>
</dbReference>
<dbReference type="OrthoDB" id="4506116at2"/>